<feature type="domain" description="Ribosomal RNA methyltransferase FtsJ" evidence="3">
    <location>
        <begin position="63"/>
        <end position="329"/>
    </location>
</feature>
<keyword evidence="4" id="KW-0808">Transferase</keyword>
<evidence type="ECO:0000313" key="4">
    <source>
        <dbReference type="EMBL" id="SDM29467.1"/>
    </source>
</evidence>
<dbReference type="GO" id="GO:0008168">
    <property type="term" value="F:methyltransferase activity"/>
    <property type="evidence" value="ECO:0007669"/>
    <property type="project" value="UniProtKB-KW"/>
</dbReference>
<dbReference type="PANTHER" id="PTHR32319:SF0">
    <property type="entry name" value="BACTERIAL HEMOLYSIN-LIKE PROTEIN"/>
    <property type="match status" value="1"/>
</dbReference>
<dbReference type="InterPro" id="IPR047048">
    <property type="entry name" value="TlyA"/>
</dbReference>
<dbReference type="STRING" id="1527607.SAMN05428957_10452"/>
<keyword evidence="4" id="KW-0489">Methyltransferase</keyword>
<evidence type="ECO:0000259" key="3">
    <source>
        <dbReference type="Pfam" id="PF01728"/>
    </source>
</evidence>
<dbReference type="AlphaFoldDB" id="A0A1G9S2H1"/>
<reference evidence="5" key="1">
    <citation type="submission" date="2016-10" db="EMBL/GenBank/DDBJ databases">
        <authorList>
            <person name="Varghese N."/>
            <person name="Submissions S."/>
        </authorList>
    </citation>
    <scope>NUCLEOTIDE SEQUENCE [LARGE SCALE GENOMIC DNA]</scope>
    <source>
        <strain evidence="5">EPL6</strain>
    </source>
</reference>
<dbReference type="CDD" id="cd00165">
    <property type="entry name" value="S4"/>
    <property type="match status" value="1"/>
</dbReference>
<keyword evidence="1" id="KW-0694">RNA-binding</keyword>
<dbReference type="InterPro" id="IPR036986">
    <property type="entry name" value="S4_RNA-bd_sf"/>
</dbReference>
<dbReference type="Pfam" id="PF01728">
    <property type="entry name" value="FtsJ"/>
    <property type="match status" value="1"/>
</dbReference>
<dbReference type="Gene3D" id="3.40.50.150">
    <property type="entry name" value="Vaccinia Virus protein VP39"/>
    <property type="match status" value="1"/>
</dbReference>
<dbReference type="OrthoDB" id="9784736at2"/>
<dbReference type="Gene3D" id="3.10.290.10">
    <property type="entry name" value="RNA-binding S4 domain"/>
    <property type="match status" value="1"/>
</dbReference>
<dbReference type="EMBL" id="FNHP01000004">
    <property type="protein sequence ID" value="SDM29467.1"/>
    <property type="molecule type" value="Genomic_DNA"/>
</dbReference>
<keyword evidence="5" id="KW-1185">Reference proteome</keyword>
<proteinExistence type="inferred from homology"/>
<accession>A0A1G9S2H1</accession>
<dbReference type="PANTHER" id="PTHR32319">
    <property type="entry name" value="BACTERIAL HEMOLYSIN-LIKE PROTEIN"/>
    <property type="match status" value="1"/>
</dbReference>
<dbReference type="SUPFAM" id="SSF53335">
    <property type="entry name" value="S-adenosyl-L-methionine-dependent methyltransferases"/>
    <property type="match status" value="1"/>
</dbReference>
<evidence type="ECO:0000256" key="1">
    <source>
        <dbReference type="ARBA" id="ARBA00022884"/>
    </source>
</evidence>
<sequence>MRADIFLVEGGHASTRSQAQRLIAAGVQWRLAPTMPWTRVAKNGDDIPAGAEAQLLDAAEARYVSRGGLKLEGALAATAIDPAGLRCLDVGQSTGGFTDCLLARGAAQVVGVDVGQGQLHERLKTDVRVIAVEGLNARHLTPAALAEACEEALSERVQAEVEDNDTQPQAPYAWMRNGGMVDDDYDDSSDAKEHEIEAFKAERSAKAQARAAGSLPTLRQRRAGREQVTVPEAFDLVVGDLSFISLTLVLPALVPLLAPRGQLLLLVKPQFELQPGQVGKGGIVRDPALHAEVEQRIRAACAAADLAVQAWLASPIEGGDGNREFFIYASRSAA</sequence>
<dbReference type="InterPro" id="IPR002877">
    <property type="entry name" value="RNA_MeTrfase_FtsJ_dom"/>
</dbReference>
<organism evidence="4 5">
    <name type="scientific">Oryzisolibacter propanilivorax</name>
    <dbReference type="NCBI Taxonomy" id="1527607"/>
    <lineage>
        <taxon>Bacteria</taxon>
        <taxon>Pseudomonadati</taxon>
        <taxon>Pseudomonadota</taxon>
        <taxon>Betaproteobacteria</taxon>
        <taxon>Burkholderiales</taxon>
        <taxon>Comamonadaceae</taxon>
        <taxon>Oryzisolibacter</taxon>
    </lineage>
</organism>
<protein>
    <submittedName>
        <fullName evidence="4">23S rRNA (Cytidine1920-2'-O)/16S rRNA (Cytidine1409-2'-O)-methyltransferase</fullName>
    </submittedName>
</protein>
<dbReference type="InterPro" id="IPR029063">
    <property type="entry name" value="SAM-dependent_MTases_sf"/>
</dbReference>
<dbReference type="GO" id="GO:0032259">
    <property type="term" value="P:methylation"/>
    <property type="evidence" value="ECO:0007669"/>
    <property type="project" value="UniProtKB-KW"/>
</dbReference>
<comment type="similarity">
    <text evidence="2">Belongs to the TlyA family.</text>
</comment>
<evidence type="ECO:0000256" key="2">
    <source>
        <dbReference type="ARBA" id="ARBA00029460"/>
    </source>
</evidence>
<dbReference type="RefSeq" id="WP_091568739.1">
    <property type="nucleotide sequence ID" value="NZ_FNHP01000004.1"/>
</dbReference>
<dbReference type="Proteomes" id="UP000198552">
    <property type="component" value="Unassembled WGS sequence"/>
</dbReference>
<gene>
    <name evidence="4" type="ORF">SAMN05428957_10452</name>
</gene>
<dbReference type="GO" id="GO:0003723">
    <property type="term" value="F:RNA binding"/>
    <property type="evidence" value="ECO:0007669"/>
    <property type="project" value="UniProtKB-KW"/>
</dbReference>
<name>A0A1G9S2H1_9BURK</name>
<evidence type="ECO:0000313" key="5">
    <source>
        <dbReference type="Proteomes" id="UP000198552"/>
    </source>
</evidence>